<dbReference type="Proteomes" id="UP000597444">
    <property type="component" value="Unassembled WGS sequence"/>
</dbReference>
<keyword evidence="3" id="KW-1185">Reference proteome</keyword>
<dbReference type="RefSeq" id="WP_220201638.1">
    <property type="nucleotide sequence ID" value="NZ_BNJK01000001.1"/>
</dbReference>
<proteinExistence type="predicted"/>
<dbReference type="AlphaFoldDB" id="A0A8J3IH84"/>
<evidence type="ECO:0000313" key="2">
    <source>
        <dbReference type="EMBL" id="GHO90690.1"/>
    </source>
</evidence>
<dbReference type="Gene3D" id="3.20.20.80">
    <property type="entry name" value="Glycosidases"/>
    <property type="match status" value="1"/>
</dbReference>
<evidence type="ECO:0000313" key="3">
    <source>
        <dbReference type="Proteomes" id="UP000597444"/>
    </source>
</evidence>
<dbReference type="SUPFAM" id="SSF51445">
    <property type="entry name" value="(Trans)glycosidases"/>
    <property type="match status" value="1"/>
</dbReference>
<dbReference type="EMBL" id="BNJK01000001">
    <property type="protein sequence ID" value="GHO90690.1"/>
    <property type="molecule type" value="Genomic_DNA"/>
</dbReference>
<accession>A0A8J3IH84</accession>
<organism evidence="2 3">
    <name type="scientific">Reticulibacter mediterranei</name>
    <dbReference type="NCBI Taxonomy" id="2778369"/>
    <lineage>
        <taxon>Bacteria</taxon>
        <taxon>Bacillati</taxon>
        <taxon>Chloroflexota</taxon>
        <taxon>Ktedonobacteria</taxon>
        <taxon>Ktedonobacterales</taxon>
        <taxon>Reticulibacteraceae</taxon>
        <taxon>Reticulibacter</taxon>
    </lineage>
</organism>
<protein>
    <recommendedName>
        <fullName evidence="1">Endo-beta-1,6-galactanase-like domain-containing protein</fullName>
    </recommendedName>
</protein>
<evidence type="ECO:0000259" key="1">
    <source>
        <dbReference type="Pfam" id="PF14587"/>
    </source>
</evidence>
<dbReference type="InterPro" id="IPR039514">
    <property type="entry name" value="6GAL-like"/>
</dbReference>
<dbReference type="PANTHER" id="PTHR42767">
    <property type="entry name" value="ENDO-BETA-1,6-GALACTANASE"/>
    <property type="match status" value="1"/>
</dbReference>
<dbReference type="PANTHER" id="PTHR42767:SF1">
    <property type="entry name" value="ENDO-BETA-1,6-GALACTANASE-LIKE DOMAIN-CONTAINING PROTEIN"/>
    <property type="match status" value="1"/>
</dbReference>
<dbReference type="Pfam" id="PF14587">
    <property type="entry name" value="Glyco_hydr_30_2"/>
    <property type="match status" value="1"/>
</dbReference>
<dbReference type="InterPro" id="IPR039743">
    <property type="entry name" value="6GAL/EXGAL"/>
</dbReference>
<name>A0A8J3IH84_9CHLR</name>
<reference evidence="2" key="1">
    <citation type="submission" date="2020-10" db="EMBL/GenBank/DDBJ databases">
        <title>Taxonomic study of unclassified bacteria belonging to the class Ktedonobacteria.</title>
        <authorList>
            <person name="Yabe S."/>
            <person name="Wang C.M."/>
            <person name="Zheng Y."/>
            <person name="Sakai Y."/>
            <person name="Cavaletti L."/>
            <person name="Monciardini P."/>
            <person name="Donadio S."/>
        </authorList>
    </citation>
    <scope>NUCLEOTIDE SEQUENCE</scope>
    <source>
        <strain evidence="2">ID150040</strain>
    </source>
</reference>
<feature type="domain" description="Endo-beta-1,6-galactanase-like" evidence="1">
    <location>
        <begin position="16"/>
        <end position="102"/>
    </location>
</feature>
<gene>
    <name evidence="2" type="ORF">KSF_007380</name>
</gene>
<comment type="caution">
    <text evidence="2">The sequence shown here is derived from an EMBL/GenBank/DDBJ whole genome shotgun (WGS) entry which is preliminary data.</text>
</comment>
<dbReference type="GO" id="GO:0004553">
    <property type="term" value="F:hydrolase activity, hydrolyzing O-glycosyl compounds"/>
    <property type="evidence" value="ECO:0007669"/>
    <property type="project" value="InterPro"/>
</dbReference>
<dbReference type="InterPro" id="IPR017853">
    <property type="entry name" value="GH"/>
</dbReference>
<sequence length="121" mass="13228">MISWSPCSSRRNETPCSANGAENISSTHYSNFTSYIATITKHFHDSFGITLKTVDPFNEPGGTWWTSTNTQEGMYVSTNTQNAIIPLVASALSQNRNSSKVLEVSAFSTVDGGTNQQWSLI</sequence>